<keyword evidence="3" id="KW-1185">Reference proteome</keyword>
<accession>A0A9P6IPC5</accession>
<feature type="region of interest" description="Disordered" evidence="1">
    <location>
        <begin position="1"/>
        <end position="34"/>
    </location>
</feature>
<reference evidence="2" key="1">
    <citation type="journal article" date="2020" name="Fungal Divers.">
        <title>Resolving the Mortierellaceae phylogeny through synthesis of multi-gene phylogenetics and phylogenomics.</title>
        <authorList>
            <person name="Vandepol N."/>
            <person name="Liber J."/>
            <person name="Desiro A."/>
            <person name="Na H."/>
            <person name="Kennedy M."/>
            <person name="Barry K."/>
            <person name="Grigoriev I.V."/>
            <person name="Miller A.N."/>
            <person name="O'Donnell K."/>
            <person name="Stajich J.E."/>
            <person name="Bonito G."/>
        </authorList>
    </citation>
    <scope>NUCLEOTIDE SEQUENCE</scope>
    <source>
        <strain evidence="2">CK1249</strain>
    </source>
</reference>
<organism evidence="2 3">
    <name type="scientific">Mortierella alpina</name>
    <name type="common">Oleaginous fungus</name>
    <name type="synonym">Mortierella renispora</name>
    <dbReference type="NCBI Taxonomy" id="64518"/>
    <lineage>
        <taxon>Eukaryota</taxon>
        <taxon>Fungi</taxon>
        <taxon>Fungi incertae sedis</taxon>
        <taxon>Mucoromycota</taxon>
        <taxon>Mortierellomycotina</taxon>
        <taxon>Mortierellomycetes</taxon>
        <taxon>Mortierellales</taxon>
        <taxon>Mortierellaceae</taxon>
        <taxon>Mortierella</taxon>
    </lineage>
</organism>
<evidence type="ECO:0000256" key="1">
    <source>
        <dbReference type="SAM" id="MobiDB-lite"/>
    </source>
</evidence>
<dbReference type="Proteomes" id="UP000738359">
    <property type="component" value="Unassembled WGS sequence"/>
</dbReference>
<evidence type="ECO:0000313" key="3">
    <source>
        <dbReference type="Proteomes" id="UP000738359"/>
    </source>
</evidence>
<protein>
    <submittedName>
        <fullName evidence="2">Uncharacterized protein</fullName>
    </submittedName>
</protein>
<dbReference type="EMBL" id="JAAAHY010003070">
    <property type="protein sequence ID" value="KAF9943592.1"/>
    <property type="molecule type" value="Genomic_DNA"/>
</dbReference>
<feature type="non-terminal residue" evidence="2">
    <location>
        <position position="286"/>
    </location>
</feature>
<name>A0A9P6IPC5_MORAP</name>
<comment type="caution">
    <text evidence="2">The sequence shown here is derived from an EMBL/GenBank/DDBJ whole genome shotgun (WGS) entry which is preliminary data.</text>
</comment>
<evidence type="ECO:0000313" key="2">
    <source>
        <dbReference type="EMBL" id="KAF9943592.1"/>
    </source>
</evidence>
<proteinExistence type="predicted"/>
<dbReference type="OrthoDB" id="2472947at2759"/>
<dbReference type="AlphaFoldDB" id="A0A9P6IPC5"/>
<sequence length="286" mass="31640">GKDPEQDALSRSTDQQESIVQGKDPELDAVSDQSHQHMDAVLHETVRDLLESIPEETVHQHMDTLVDGTVQELLSIMQQETTPQQMDILSDEAISQLLQSAQEEAVATTAVVTTQPNQPKRPQTLWQKLECHCAMATEELGSLAGLLSRNLGPRVKERSRQLLDEVRWGLLELSASCRKFAQAAHGQDIQSIQTAAAAARDEVNLAKAAYTRAIQELEGYGKVEPSTKTELEQSCVRYHELLFQATQQQAMSSTPSHDLENAYQDMNLVMQKIADGQTQAVIEATA</sequence>
<feature type="non-terminal residue" evidence="2">
    <location>
        <position position="1"/>
    </location>
</feature>
<gene>
    <name evidence="2" type="ORF">BGZ70_005738</name>
</gene>
<feature type="compositionally biased region" description="Polar residues" evidence="1">
    <location>
        <begin position="9"/>
        <end position="19"/>
    </location>
</feature>